<dbReference type="InterPro" id="IPR008258">
    <property type="entry name" value="Transglycosylase_SLT_dom_1"/>
</dbReference>
<dbReference type="PROSITE" id="PS00922">
    <property type="entry name" value="TRANSGLYCOSYLASE"/>
    <property type="match status" value="1"/>
</dbReference>
<feature type="domain" description="LysM" evidence="3">
    <location>
        <begin position="743"/>
        <end position="787"/>
    </location>
</feature>
<name>A0A345P618_9GAMM</name>
<dbReference type="Gene3D" id="1.10.530.10">
    <property type="match status" value="1"/>
</dbReference>
<dbReference type="PANTHER" id="PTHR33734:SF22">
    <property type="entry name" value="MEMBRANE-BOUND LYTIC MUREIN TRANSGLYCOSYLASE D"/>
    <property type="match status" value="1"/>
</dbReference>
<dbReference type="Gene3D" id="3.10.350.10">
    <property type="entry name" value="LysM domain"/>
    <property type="match status" value="4"/>
</dbReference>
<dbReference type="PROSITE" id="PS51782">
    <property type="entry name" value="LYSM"/>
    <property type="match status" value="4"/>
</dbReference>
<feature type="domain" description="LysM" evidence="3">
    <location>
        <begin position="823"/>
        <end position="867"/>
    </location>
</feature>
<dbReference type="GO" id="GO:0000270">
    <property type="term" value="P:peptidoglycan metabolic process"/>
    <property type="evidence" value="ECO:0007669"/>
    <property type="project" value="InterPro"/>
</dbReference>
<comment type="similarity">
    <text evidence="1">Belongs to the transglycosylase Slt family.</text>
</comment>
<dbReference type="Pfam" id="PF01476">
    <property type="entry name" value="LysM"/>
    <property type="match status" value="4"/>
</dbReference>
<feature type="compositionally biased region" description="Polar residues" evidence="2">
    <location>
        <begin position="71"/>
        <end position="80"/>
    </location>
</feature>
<evidence type="ECO:0000259" key="3">
    <source>
        <dbReference type="PROSITE" id="PS51782"/>
    </source>
</evidence>
<sequence>MMSSFLLPAQVGPDAILAQTPKQDGRVGTLPMLYRYTPHALVLAIAGIMAGCSSTPPQNSAHKIPNKKNHSTQSRSNPQDNLDLESADSLEELLQATDMEAVEGDRLAVLRYGNLWNRIRVGYRLDLSVENPRISAQRNWFVSRQPYIDRLSARASRYFYYTVTEAERRGIPTELALLPVIESSYDPFATSNASAAGMWQFIPSTGRIYGLRQDAYYDGRRDVVESTRAAYDFLTSLYQKFGSWELALASYNAGPGRIQQAINRNIAQGLPTDYWSLKLPEETMNYVPRFIAVAQIIKNPESYGIQLNSIANRPHFRAVTLQGPVDLAKIVETTGLTSKEIFELNPAFLQGVTAPNGPYRVLIPTSLSASVDARLKNLPTVDPSRFGVTDTGSLLAMNQPITQTITQTITRSDGKTSTSVSTPQAAAIMATGNVVSSSKTANITESVTVRSNQRIPSNADALAAMANQASVPSQANVQKAVANVNNSANAVQSQSTAAQTIVSNIPAPIVAKTDATTMTITTRPSSTVQPIVSNPNISATNITANNTSTPTDSSAPVTQSPIIVAPATTSNSAPIVAVAIDPKSADIKNGSLPNLSADDKSKVVTEIRSITSSNTPVVDPLDGKIQLTAIQTQQSVLDKQGETRSLSYDQPYLKSPTATDIKTHKLTPVETKVVADVKVTDKPKGVRTIYIVKAGDTLANVATKAGLAWRDIAKWNQMDANANLITGTPLYLYGAKKIVEAPTTYVVQAGDTLTDVAAQFNLTNRELADRNNLKVTSNLITGTRLNLVANADSSSSKDSAGKLADKASDSAATNAKSSTIKTDDYTIKRGDTLAKIASRYNLSVGSLAKLNDIPATTSLLVGDTISVPAIELPNKKSSAKDDKSSADKTPTSDYKVRSGETLARIAAKHGLTVVALADLNDIPADTRIQAGDTISIPEPEKPVAKKKSHR</sequence>
<dbReference type="SUPFAM" id="SSF53955">
    <property type="entry name" value="Lysozyme-like"/>
    <property type="match status" value="1"/>
</dbReference>
<dbReference type="CDD" id="cd00118">
    <property type="entry name" value="LysM"/>
    <property type="match status" value="4"/>
</dbReference>
<dbReference type="EMBL" id="CP031222">
    <property type="protein sequence ID" value="AXI02727.1"/>
    <property type="molecule type" value="Genomic_DNA"/>
</dbReference>
<accession>A0A345P618</accession>
<dbReference type="Pfam" id="PF01464">
    <property type="entry name" value="SLT"/>
    <property type="match status" value="1"/>
</dbReference>
<feature type="region of interest" description="Disordered" evidence="2">
    <location>
        <begin position="55"/>
        <end position="82"/>
    </location>
</feature>
<dbReference type="OrthoDB" id="9815002at2"/>
<evidence type="ECO:0000256" key="1">
    <source>
        <dbReference type="ARBA" id="ARBA00007734"/>
    </source>
</evidence>
<dbReference type="SMART" id="SM00257">
    <property type="entry name" value="LysM"/>
    <property type="match status" value="4"/>
</dbReference>
<feature type="region of interest" description="Disordered" evidence="2">
    <location>
        <begin position="875"/>
        <end position="895"/>
    </location>
</feature>
<organism evidence="4 5">
    <name type="scientific">Aquirhabdus parva</name>
    <dbReference type="NCBI Taxonomy" id="2283318"/>
    <lineage>
        <taxon>Bacteria</taxon>
        <taxon>Pseudomonadati</taxon>
        <taxon>Pseudomonadota</taxon>
        <taxon>Gammaproteobacteria</taxon>
        <taxon>Moraxellales</taxon>
        <taxon>Moraxellaceae</taxon>
        <taxon>Aquirhabdus</taxon>
    </lineage>
</organism>
<dbReference type="SUPFAM" id="SSF54106">
    <property type="entry name" value="LysM domain"/>
    <property type="match status" value="4"/>
</dbReference>
<dbReference type="CDD" id="cd16894">
    <property type="entry name" value="MltD-like"/>
    <property type="match status" value="1"/>
</dbReference>
<evidence type="ECO:0000313" key="5">
    <source>
        <dbReference type="Proteomes" id="UP000253940"/>
    </source>
</evidence>
<dbReference type="AlphaFoldDB" id="A0A345P618"/>
<dbReference type="InterPro" id="IPR036779">
    <property type="entry name" value="LysM_dom_sf"/>
</dbReference>
<dbReference type="GO" id="GO:0008932">
    <property type="term" value="F:lytic endotransglycosylase activity"/>
    <property type="evidence" value="ECO:0007669"/>
    <property type="project" value="TreeGrafter"/>
</dbReference>
<evidence type="ECO:0000313" key="4">
    <source>
        <dbReference type="EMBL" id="AXI02727.1"/>
    </source>
</evidence>
<feature type="domain" description="LysM" evidence="3">
    <location>
        <begin position="688"/>
        <end position="732"/>
    </location>
</feature>
<feature type="domain" description="LysM" evidence="3">
    <location>
        <begin position="892"/>
        <end position="936"/>
    </location>
</feature>
<gene>
    <name evidence="4" type="ORF">HYN46_07695</name>
</gene>
<dbReference type="RefSeq" id="WP_114898837.1">
    <property type="nucleotide sequence ID" value="NZ_CP031222.1"/>
</dbReference>
<dbReference type="GO" id="GO:0016020">
    <property type="term" value="C:membrane"/>
    <property type="evidence" value="ECO:0007669"/>
    <property type="project" value="InterPro"/>
</dbReference>
<feature type="region of interest" description="Disordered" evidence="2">
    <location>
        <begin position="928"/>
        <end position="950"/>
    </location>
</feature>
<dbReference type="Proteomes" id="UP000253940">
    <property type="component" value="Chromosome"/>
</dbReference>
<dbReference type="InterPro" id="IPR018392">
    <property type="entry name" value="LysM"/>
</dbReference>
<dbReference type="InterPro" id="IPR000189">
    <property type="entry name" value="Transglyc_AS"/>
</dbReference>
<dbReference type="InterPro" id="IPR023346">
    <property type="entry name" value="Lysozyme-like_dom_sf"/>
</dbReference>
<evidence type="ECO:0000256" key="2">
    <source>
        <dbReference type="SAM" id="MobiDB-lite"/>
    </source>
</evidence>
<reference evidence="4 5" key="1">
    <citation type="submission" date="2018-07" db="EMBL/GenBank/DDBJ databases">
        <title>Genome sequencing of Moraxellaceae gen. HYN0046.</title>
        <authorList>
            <person name="Kim M."/>
            <person name="Yi H."/>
        </authorList>
    </citation>
    <scope>NUCLEOTIDE SEQUENCE [LARGE SCALE GENOMIC DNA]</scope>
    <source>
        <strain evidence="4 5">HYN0046</strain>
    </source>
</reference>
<dbReference type="KEGG" id="mbah:HYN46_07695"/>
<dbReference type="PANTHER" id="PTHR33734">
    <property type="entry name" value="LYSM DOMAIN-CONTAINING GPI-ANCHORED PROTEIN 2"/>
    <property type="match status" value="1"/>
</dbReference>
<protein>
    <submittedName>
        <fullName evidence="4">LysM peptidoglycan-binding domain-containing protein</fullName>
    </submittedName>
</protein>
<proteinExistence type="inferred from homology"/>
<keyword evidence="5" id="KW-1185">Reference proteome</keyword>